<dbReference type="OrthoDB" id="7060229at2"/>
<dbReference type="PANTHER" id="PTHR44591">
    <property type="entry name" value="STRESS RESPONSE REGULATOR PROTEIN 1"/>
    <property type="match status" value="1"/>
</dbReference>
<dbReference type="AlphaFoldDB" id="A0A1Y6CQ38"/>
<dbReference type="PANTHER" id="PTHR44591:SF3">
    <property type="entry name" value="RESPONSE REGULATORY DOMAIN-CONTAINING PROTEIN"/>
    <property type="match status" value="1"/>
</dbReference>
<feature type="domain" description="Response regulatory" evidence="3">
    <location>
        <begin position="4"/>
        <end position="121"/>
    </location>
</feature>
<dbReference type="Pfam" id="PF00072">
    <property type="entry name" value="Response_reg"/>
    <property type="match status" value="1"/>
</dbReference>
<name>A0A1Y6CQ38_9BACT</name>
<proteinExistence type="predicted"/>
<evidence type="ECO:0000256" key="1">
    <source>
        <dbReference type="ARBA" id="ARBA00022553"/>
    </source>
</evidence>
<keyword evidence="5" id="KW-1185">Reference proteome</keyword>
<accession>A0A1Y6CQ38</accession>
<gene>
    <name evidence="4" type="ORF">SAMN06296036_1363</name>
</gene>
<dbReference type="STRING" id="1513793.SAMN06296036_1363"/>
<dbReference type="Gene3D" id="3.40.50.2300">
    <property type="match status" value="1"/>
</dbReference>
<dbReference type="EMBL" id="FWZT01000036">
    <property type="protein sequence ID" value="SMF81064.1"/>
    <property type="molecule type" value="Genomic_DNA"/>
</dbReference>
<feature type="modified residue" description="4-aspartylphosphate" evidence="2">
    <location>
        <position position="55"/>
    </location>
</feature>
<protein>
    <submittedName>
        <fullName evidence="4">Response regulator receiver domain-containing protein</fullName>
    </submittedName>
</protein>
<organism evidence="4 5">
    <name type="scientific">Pseudobacteriovorax antillogorgiicola</name>
    <dbReference type="NCBI Taxonomy" id="1513793"/>
    <lineage>
        <taxon>Bacteria</taxon>
        <taxon>Pseudomonadati</taxon>
        <taxon>Bdellovibrionota</taxon>
        <taxon>Oligoflexia</taxon>
        <taxon>Oligoflexales</taxon>
        <taxon>Pseudobacteriovoracaceae</taxon>
        <taxon>Pseudobacteriovorax</taxon>
    </lineage>
</organism>
<evidence type="ECO:0000313" key="5">
    <source>
        <dbReference type="Proteomes" id="UP000192907"/>
    </source>
</evidence>
<dbReference type="SUPFAM" id="SSF52172">
    <property type="entry name" value="CheY-like"/>
    <property type="match status" value="1"/>
</dbReference>
<keyword evidence="1 2" id="KW-0597">Phosphoprotein</keyword>
<dbReference type="InterPro" id="IPR050595">
    <property type="entry name" value="Bact_response_regulator"/>
</dbReference>
<dbReference type="SMART" id="SM00448">
    <property type="entry name" value="REC"/>
    <property type="match status" value="1"/>
</dbReference>
<sequence>MSRKILFVDNETEIIETFKFVIERSLPDYEFVFSQSGYEAMRLIEDQEPNLVLSDYRMEGGDGGTLAHFCKDLSVPCVILTGFSPSDVVPYLPEGTQVVGKTDLLKNGRFKELVDHLFDDVA</sequence>
<evidence type="ECO:0000313" key="4">
    <source>
        <dbReference type="EMBL" id="SMF81064.1"/>
    </source>
</evidence>
<dbReference type="GO" id="GO:0000160">
    <property type="term" value="P:phosphorelay signal transduction system"/>
    <property type="evidence" value="ECO:0007669"/>
    <property type="project" value="InterPro"/>
</dbReference>
<dbReference type="RefSeq" id="WP_132325918.1">
    <property type="nucleotide sequence ID" value="NZ_FWZT01000036.1"/>
</dbReference>
<dbReference type="InterPro" id="IPR001789">
    <property type="entry name" value="Sig_transdc_resp-reg_receiver"/>
</dbReference>
<dbReference type="Proteomes" id="UP000192907">
    <property type="component" value="Unassembled WGS sequence"/>
</dbReference>
<evidence type="ECO:0000256" key="2">
    <source>
        <dbReference type="PROSITE-ProRule" id="PRU00169"/>
    </source>
</evidence>
<dbReference type="PROSITE" id="PS50110">
    <property type="entry name" value="RESPONSE_REGULATORY"/>
    <property type="match status" value="1"/>
</dbReference>
<reference evidence="5" key="1">
    <citation type="submission" date="2017-04" db="EMBL/GenBank/DDBJ databases">
        <authorList>
            <person name="Varghese N."/>
            <person name="Submissions S."/>
        </authorList>
    </citation>
    <scope>NUCLEOTIDE SEQUENCE [LARGE SCALE GENOMIC DNA]</scope>
    <source>
        <strain evidence="5">RKEM611</strain>
    </source>
</reference>
<dbReference type="InterPro" id="IPR011006">
    <property type="entry name" value="CheY-like_superfamily"/>
</dbReference>
<evidence type="ECO:0000259" key="3">
    <source>
        <dbReference type="PROSITE" id="PS50110"/>
    </source>
</evidence>